<evidence type="ECO:0000259" key="11">
    <source>
        <dbReference type="Pfam" id="PF20771"/>
    </source>
</evidence>
<feature type="domain" description="FAM171 C-terminal" evidence="11">
    <location>
        <begin position="577"/>
        <end position="643"/>
    </location>
</feature>
<evidence type="ECO:0000256" key="5">
    <source>
        <dbReference type="ARBA" id="ARBA00022989"/>
    </source>
</evidence>
<feature type="region of interest" description="Disordered" evidence="8">
    <location>
        <begin position="599"/>
        <end position="622"/>
    </location>
</feature>
<reference evidence="12" key="1">
    <citation type="submission" date="2025-08" db="UniProtKB">
        <authorList>
            <consortium name="Ensembl"/>
        </authorList>
    </citation>
    <scope>IDENTIFICATION</scope>
</reference>
<evidence type="ECO:0000256" key="7">
    <source>
        <dbReference type="ARBA" id="ARBA00023180"/>
    </source>
</evidence>
<evidence type="ECO:0000256" key="4">
    <source>
        <dbReference type="ARBA" id="ARBA00022729"/>
    </source>
</evidence>
<proteinExistence type="inferred from homology"/>
<dbReference type="InterPro" id="IPR018890">
    <property type="entry name" value="FAM171"/>
</dbReference>
<accession>A0A3Q1FBL2</accession>
<organism evidence="12 13">
    <name type="scientific">Acanthochromis polyacanthus</name>
    <name type="common">spiny chromis</name>
    <dbReference type="NCBI Taxonomy" id="80966"/>
    <lineage>
        <taxon>Eukaryota</taxon>
        <taxon>Metazoa</taxon>
        <taxon>Chordata</taxon>
        <taxon>Craniata</taxon>
        <taxon>Vertebrata</taxon>
        <taxon>Euteleostomi</taxon>
        <taxon>Actinopterygii</taxon>
        <taxon>Neopterygii</taxon>
        <taxon>Teleostei</taxon>
        <taxon>Neoteleostei</taxon>
        <taxon>Acanthomorphata</taxon>
        <taxon>Ovalentaria</taxon>
        <taxon>Pomacentridae</taxon>
        <taxon>Acanthochromis</taxon>
    </lineage>
</organism>
<evidence type="ECO:0000256" key="9">
    <source>
        <dbReference type="SAM" id="Phobius"/>
    </source>
</evidence>
<evidence type="ECO:0000256" key="6">
    <source>
        <dbReference type="ARBA" id="ARBA00023136"/>
    </source>
</evidence>
<dbReference type="InParanoid" id="A0A3Q1FBL2"/>
<evidence type="ECO:0000256" key="2">
    <source>
        <dbReference type="ARBA" id="ARBA00006818"/>
    </source>
</evidence>
<protein>
    <submittedName>
        <fullName evidence="12">Protein FAM171B-like</fullName>
    </submittedName>
</protein>
<dbReference type="AlphaFoldDB" id="A0A3Q1FBL2"/>
<evidence type="ECO:0000256" key="1">
    <source>
        <dbReference type="ARBA" id="ARBA00004479"/>
    </source>
</evidence>
<evidence type="ECO:0000259" key="10">
    <source>
        <dbReference type="Pfam" id="PF10577"/>
    </source>
</evidence>
<keyword evidence="4" id="KW-0732">Signal</keyword>
<feature type="compositionally biased region" description="Polar residues" evidence="8">
    <location>
        <begin position="499"/>
        <end position="515"/>
    </location>
</feature>
<evidence type="ECO:0000256" key="3">
    <source>
        <dbReference type="ARBA" id="ARBA00022692"/>
    </source>
</evidence>
<dbReference type="PANTHER" id="PTHR31626">
    <property type="entry name" value="SUSHI DOMAIN-CONTAINING PROTEIN"/>
    <property type="match status" value="1"/>
</dbReference>
<dbReference type="Proteomes" id="UP000257200">
    <property type="component" value="Unplaced"/>
</dbReference>
<evidence type="ECO:0000313" key="13">
    <source>
        <dbReference type="Proteomes" id="UP000257200"/>
    </source>
</evidence>
<dbReference type="InterPro" id="IPR048530">
    <property type="entry name" value="FAM171_N"/>
</dbReference>
<keyword evidence="5 9" id="KW-1133">Transmembrane helix</keyword>
<feature type="compositionally biased region" description="Low complexity" evidence="8">
    <location>
        <begin position="529"/>
        <end position="543"/>
    </location>
</feature>
<feature type="domain" description="FAM171 N-terminal" evidence="10">
    <location>
        <begin position="54"/>
        <end position="293"/>
    </location>
</feature>
<reference evidence="12" key="2">
    <citation type="submission" date="2025-09" db="UniProtKB">
        <authorList>
            <consortium name="Ensembl"/>
        </authorList>
    </citation>
    <scope>IDENTIFICATION</scope>
</reference>
<dbReference type="Pfam" id="PF10577">
    <property type="entry name" value="FAM171A1-2-B_N"/>
    <property type="match status" value="1"/>
</dbReference>
<dbReference type="GeneTree" id="ENSGT00950000183184"/>
<evidence type="ECO:0000256" key="8">
    <source>
        <dbReference type="SAM" id="MobiDB-lite"/>
    </source>
</evidence>
<feature type="transmembrane region" description="Helical" evidence="9">
    <location>
        <begin position="665"/>
        <end position="688"/>
    </location>
</feature>
<dbReference type="Ensembl" id="ENSAPOT00000032502.1">
    <property type="protein sequence ID" value="ENSAPOP00000013654.1"/>
    <property type="gene ID" value="ENSAPOG00000016497.1"/>
</dbReference>
<sequence length="787" mass="87189">IFTAALCNYACFFQQECSNLILCMQPSQRDGVKQITTSTAVVWNFTNQSSPFDLKVQVNDVLSRQYLSRAVVDVYINYTRTYSALTGEDGAVLLHVPYHSGLPLTVVASKDGYISTLLPCKTNRTPIFSSVTMTLHGRNQGNIWLFEDSVLITDASAQPTVRFPKSLLNLTHSSNITSVTAFLTVPKLTSEQDGFLNTLGIVSSKSGYVSVELSPVAAVSVQLFSGDTELNVSGPIQLSLGIADSCGLQTSNVVPAWFFNRGFMRKGLGKVTSVDGKLTWTFTAPHLGYWIAAPLSSTRGFFGLAVPIDFILHHSFFLMALVGGTLVIKCSFQYHVLNDDYDILFVQINVLSIFCLICRSAPSDKNAKKILPVMKKDQTTSTCDDEVFEASSRIVFHPRDEPDTNNIITNPNVAITLECNELELNTDLNDLTGSHKTSEQIRVAASLTDNLFFYNQPVAILHAPAFFHLEEQPEQWSKSATLPRTGASNGAATEPLNKDSFTQTLAKGPSETQNPAAEAEDQLGGLEGSPAAASATTARSPFSLPESMSVPGTLNKIGNNRHSAHVLGALSKIPSPQPPRAWFVSLEGKPAAEIHYNVSEQQRRRRPVESRETSLDSGVDMSELNQTSGRRTVTLERNATFVKSTSHNYYYLPSTKKGDSLCNKFTLLCFCVNAVKLYYLIICMIIYIQGKTVQCFYSERRYLQWWVASDLCSETPLMTAQDRVFPQPHLRTQLSICFHFFPPFLPSDLLTNTFYCELDFKAADSNGKQFKSELIVHLHHRYSIDNY</sequence>
<comment type="subcellular location">
    <subcellularLocation>
        <location evidence="1">Membrane</location>
        <topology evidence="1">Single-pass type I membrane protein</topology>
    </subcellularLocation>
</comment>
<keyword evidence="3 9" id="KW-0812">Transmembrane</keyword>
<dbReference type="GO" id="GO:0016020">
    <property type="term" value="C:membrane"/>
    <property type="evidence" value="ECO:0007669"/>
    <property type="project" value="UniProtKB-SubCell"/>
</dbReference>
<feature type="region of interest" description="Disordered" evidence="8">
    <location>
        <begin position="477"/>
        <end position="556"/>
    </location>
</feature>
<comment type="similarity">
    <text evidence="2">Belongs to the FAM171 family.</text>
</comment>
<name>A0A3Q1FBL2_9TELE</name>
<keyword evidence="6 9" id="KW-0472">Membrane</keyword>
<dbReference type="Pfam" id="PF20771">
    <property type="entry name" value="FAM171A1-2-B_C"/>
    <property type="match status" value="1"/>
</dbReference>
<keyword evidence="13" id="KW-1185">Reference proteome</keyword>
<dbReference type="InterPro" id="IPR049175">
    <property type="entry name" value="FAM171_C"/>
</dbReference>
<dbReference type="PANTHER" id="PTHR31626:SF2">
    <property type="entry name" value="PROTEIN FAM171B"/>
    <property type="match status" value="1"/>
</dbReference>
<feature type="compositionally biased region" description="Polar residues" evidence="8">
    <location>
        <begin position="477"/>
        <end position="491"/>
    </location>
</feature>
<evidence type="ECO:0000313" key="12">
    <source>
        <dbReference type="Ensembl" id="ENSAPOP00000013654.1"/>
    </source>
</evidence>
<keyword evidence="7" id="KW-0325">Glycoprotein</keyword>